<dbReference type="InterPro" id="IPR036388">
    <property type="entry name" value="WH-like_DNA-bd_sf"/>
</dbReference>
<dbReference type="SUPFAM" id="SSF52540">
    <property type="entry name" value="P-loop containing nucleoside triphosphate hydrolases"/>
    <property type="match status" value="1"/>
</dbReference>
<evidence type="ECO:0008006" key="12">
    <source>
        <dbReference type="Google" id="ProtNLM"/>
    </source>
</evidence>
<keyword evidence="4" id="KW-0547">Nucleotide-binding</keyword>
<feature type="domain" description="R13L1/DRL21-like LRR repeat region" evidence="9">
    <location>
        <begin position="457"/>
        <end position="576"/>
    </location>
</feature>
<evidence type="ECO:0000256" key="1">
    <source>
        <dbReference type="ARBA" id="ARBA00008894"/>
    </source>
</evidence>
<keyword evidence="3" id="KW-0677">Repeat</keyword>
<dbReference type="Gene3D" id="3.80.10.10">
    <property type="entry name" value="Ribonuclease Inhibitor"/>
    <property type="match status" value="3"/>
</dbReference>
<dbReference type="PANTHER" id="PTHR36766">
    <property type="entry name" value="PLANT BROAD-SPECTRUM MILDEW RESISTANCE PROTEIN RPW8"/>
    <property type="match status" value="1"/>
</dbReference>
<dbReference type="PANTHER" id="PTHR36766:SF70">
    <property type="entry name" value="DISEASE RESISTANCE PROTEIN RGA4"/>
    <property type="match status" value="1"/>
</dbReference>
<evidence type="ECO:0000313" key="11">
    <source>
        <dbReference type="Proteomes" id="UP001630127"/>
    </source>
</evidence>
<feature type="domain" description="R13L1/DRL21-like LRR repeat region" evidence="9">
    <location>
        <begin position="822"/>
        <end position="885"/>
    </location>
</feature>
<comment type="caution">
    <text evidence="10">The sequence shown here is derived from an EMBL/GenBank/DDBJ whole genome shotgun (WGS) entry which is preliminary data.</text>
</comment>
<dbReference type="InterPro" id="IPR058922">
    <property type="entry name" value="WHD_DRP"/>
</dbReference>
<evidence type="ECO:0000259" key="8">
    <source>
        <dbReference type="Pfam" id="PF23559"/>
    </source>
</evidence>
<dbReference type="Gene3D" id="3.40.50.300">
    <property type="entry name" value="P-loop containing nucleotide triphosphate hydrolases"/>
    <property type="match status" value="1"/>
</dbReference>
<keyword evidence="5" id="KW-0611">Plant defense</keyword>
<comment type="similarity">
    <text evidence="1">Belongs to the disease resistance NB-LRR family.</text>
</comment>
<keyword evidence="6" id="KW-0067">ATP-binding</keyword>
<dbReference type="GO" id="GO:0006952">
    <property type="term" value="P:defense response"/>
    <property type="evidence" value="ECO:0007669"/>
    <property type="project" value="UniProtKB-KW"/>
</dbReference>
<organism evidence="10 11">
    <name type="scientific">Cinchona calisaya</name>
    <dbReference type="NCBI Taxonomy" id="153742"/>
    <lineage>
        <taxon>Eukaryota</taxon>
        <taxon>Viridiplantae</taxon>
        <taxon>Streptophyta</taxon>
        <taxon>Embryophyta</taxon>
        <taxon>Tracheophyta</taxon>
        <taxon>Spermatophyta</taxon>
        <taxon>Magnoliopsida</taxon>
        <taxon>eudicotyledons</taxon>
        <taxon>Gunneridae</taxon>
        <taxon>Pentapetalae</taxon>
        <taxon>asterids</taxon>
        <taxon>lamiids</taxon>
        <taxon>Gentianales</taxon>
        <taxon>Rubiaceae</taxon>
        <taxon>Cinchonoideae</taxon>
        <taxon>Cinchoneae</taxon>
        <taxon>Cinchona</taxon>
    </lineage>
</organism>
<dbReference type="InterPro" id="IPR042197">
    <property type="entry name" value="Apaf_helical"/>
</dbReference>
<protein>
    <recommendedName>
        <fullName evidence="12">NB-ARC domain-containing protein</fullName>
    </recommendedName>
</protein>
<dbReference type="Pfam" id="PF23559">
    <property type="entry name" value="WHD_DRP"/>
    <property type="match status" value="1"/>
</dbReference>
<dbReference type="EMBL" id="JBJUIK010000012">
    <property type="protein sequence ID" value="KAL3509091.1"/>
    <property type="molecule type" value="Genomic_DNA"/>
</dbReference>
<dbReference type="GO" id="GO:0005524">
    <property type="term" value="F:ATP binding"/>
    <property type="evidence" value="ECO:0007669"/>
    <property type="project" value="UniProtKB-KW"/>
</dbReference>
<dbReference type="Pfam" id="PF25019">
    <property type="entry name" value="LRR_R13L1-DRL21"/>
    <property type="match status" value="2"/>
</dbReference>
<dbReference type="Gene3D" id="1.10.10.10">
    <property type="entry name" value="Winged helix-like DNA-binding domain superfamily/Winged helix DNA-binding domain"/>
    <property type="match status" value="1"/>
</dbReference>
<dbReference type="InterPro" id="IPR056789">
    <property type="entry name" value="LRR_R13L1-DRL21"/>
</dbReference>
<evidence type="ECO:0000259" key="9">
    <source>
        <dbReference type="Pfam" id="PF25019"/>
    </source>
</evidence>
<evidence type="ECO:0000256" key="4">
    <source>
        <dbReference type="ARBA" id="ARBA00022741"/>
    </source>
</evidence>
<name>A0ABD2YNY1_9GENT</name>
<dbReference type="AlphaFoldDB" id="A0ABD2YNY1"/>
<proteinExistence type="inferred from homology"/>
<dbReference type="InterPro" id="IPR027417">
    <property type="entry name" value="P-loop_NTPase"/>
</dbReference>
<keyword evidence="2" id="KW-0433">Leucine-rich repeat</keyword>
<dbReference type="Pfam" id="PF00931">
    <property type="entry name" value="NB-ARC"/>
    <property type="match status" value="1"/>
</dbReference>
<evidence type="ECO:0000256" key="5">
    <source>
        <dbReference type="ARBA" id="ARBA00022821"/>
    </source>
</evidence>
<gene>
    <name evidence="10" type="ORF">ACH5RR_028492</name>
</gene>
<dbReference type="Proteomes" id="UP001630127">
    <property type="component" value="Unassembled WGS sequence"/>
</dbReference>
<evidence type="ECO:0000259" key="7">
    <source>
        <dbReference type="Pfam" id="PF00931"/>
    </source>
</evidence>
<dbReference type="InterPro" id="IPR002182">
    <property type="entry name" value="NB-ARC"/>
</dbReference>
<evidence type="ECO:0000313" key="10">
    <source>
        <dbReference type="EMBL" id="KAL3509091.1"/>
    </source>
</evidence>
<reference evidence="10 11" key="1">
    <citation type="submission" date="2024-11" db="EMBL/GenBank/DDBJ databases">
        <title>A near-complete genome assembly of Cinchona calisaya.</title>
        <authorList>
            <person name="Lian D.C."/>
            <person name="Zhao X.W."/>
            <person name="Wei L."/>
        </authorList>
    </citation>
    <scope>NUCLEOTIDE SEQUENCE [LARGE SCALE GENOMIC DNA]</scope>
    <source>
        <tissue evidence="10">Nenye</tissue>
    </source>
</reference>
<keyword evidence="11" id="KW-1185">Reference proteome</keyword>
<evidence type="ECO:0000256" key="3">
    <source>
        <dbReference type="ARBA" id="ARBA00022737"/>
    </source>
</evidence>
<sequence>MGFVSDDFKLERLLNEMLQSLGERNAETTNREELVRRLQERMKGKRCLLVLDDIWNENREKWDCMRKCLLEIGASQGSKILATTRSHVVASVMQTSSSHELGFLSDDHSCILFEKIAFANGGARKTPKLEDIGRRILKRCGGVPLAIKAISGLLYSMKDELEWSMIEKSEIWSTADGVFSALKLSYEHLPSLSLKQCFASCFIFPKDTRMEKEELIQIWMAQGLINHSKGGGHLQMEDIGSNYFNILMRSSLLQDPKRDEYNNIVSCKMHDLVHDFSLKMSNNYLFDTEDGLVINNDAEVLHLNLILHEGKMLKNVERIPPKLRTLYLEVENYAVLEDLLKRFKYLYVLKVVRYDVTHLPNAVGEMKHLRHLDISQTNIATLPDYITKLYNLTTLRVTYDLKNIPKGFVNLINFKDFSCPAKYFQNKHIFCLPGIGQLSNLQRWPLFAVSQDKGCQIEELGWLHNLKGEIRICRLENVSSYESATKANLFGKSSIQSLELAWDHKTEEDGEDNIDVMEGLQPHSNLKGLTIVGFKGSKFPSWMVDLRNLVKIELKLLACEQVPSLGHLPCLQILWMSGLGNVKRIGSEFYGREILDSARNSSSCSSEGAPITLFPALRSLALLFMDSLVEWSHDGMMISSDSSKVFPNLRDLYLHNLPKLAILPDMCSLTSLHQLKIQSCKSLSRSRNLNSLTSLKSLLITDCPNLDETLNMDNPQSINVLHLSGCDKLIPSLCSLDNFTSLKYLIIESYAEFWPKDLHHPPNLWKLVLGGLYDKDRHDFDFFPWPFSSTNVATTRKDGQQHFMPLGDLKLIGWPKIKSLPEQIQHLSALTSLYILQFDGLKALPEWLGNFRNLEYLRVESCSNLEQLHSVEAMQRLTNLRRLDINYCPRLAARCTRGSGAEWPKIAYIPHLFIM</sequence>
<evidence type="ECO:0000256" key="6">
    <source>
        <dbReference type="ARBA" id="ARBA00022840"/>
    </source>
</evidence>
<feature type="domain" description="Disease resistance protein winged helix" evidence="8">
    <location>
        <begin position="203"/>
        <end position="276"/>
    </location>
</feature>
<dbReference type="PRINTS" id="PR00364">
    <property type="entry name" value="DISEASERSIST"/>
</dbReference>
<dbReference type="Gene3D" id="1.10.8.430">
    <property type="entry name" value="Helical domain of apoptotic protease-activating factors"/>
    <property type="match status" value="1"/>
</dbReference>
<feature type="domain" description="NB-ARC" evidence="7">
    <location>
        <begin position="4"/>
        <end position="120"/>
    </location>
</feature>
<dbReference type="FunFam" id="1.10.10.10:FF:000322">
    <property type="entry name" value="Probable disease resistance protein At1g63360"/>
    <property type="match status" value="1"/>
</dbReference>
<dbReference type="SUPFAM" id="SSF52058">
    <property type="entry name" value="L domain-like"/>
    <property type="match status" value="2"/>
</dbReference>
<accession>A0ABD2YNY1</accession>
<evidence type="ECO:0000256" key="2">
    <source>
        <dbReference type="ARBA" id="ARBA00022614"/>
    </source>
</evidence>
<dbReference type="InterPro" id="IPR032675">
    <property type="entry name" value="LRR_dom_sf"/>
</dbReference>